<sequence>MRTRIRRKLLLALAASLAAVGLLAPSLQPAYAASLVEVTSFGDNPGGMRMHLYVPDARPANPAIVVAMHGCGGSGPGFYSGSEFASLADRYGFIVIYPTATQQAGFGNCFDTWSDAAKRRGGGSDPVSLISMITYVQRQYGGDANRVYATGSSSGGMMTNHMLAVYPDVFKAGAAFMGVPFNCFAGAADYPPGRSQCTGGSMNRTPQQWGDAVRQAYPGYTGPRPRVQLWHGTNDTLVPYSLLQETIEQWTNVFGLSQTPTFTDTPQTNWNRRRYADSAGTVLLEAYAIQGAGHSLPAGGMAAAAIAFFGLSNPTTPTPTTPAPTTPAPTTPAPTTPAPTTPPPTTPPPGAGACRVAVTVNAWNNGLTADITITNTGASAVNGWSLAFTLPGGQTITSGWNASFTPTSGQVTARNVAYNAAIPANGSVSVGFQATHTGNSAKPGAFTLNGSPCTVV</sequence>
<dbReference type="InterPro" id="IPR012291">
    <property type="entry name" value="CBM2_carb-bd_dom_sf"/>
</dbReference>
<protein>
    <submittedName>
        <fullName evidence="6">PHB depolymerase family esterase</fullName>
    </submittedName>
</protein>
<gene>
    <name evidence="6" type="ORF">PVK37_20610</name>
</gene>
<feature type="signal peptide" evidence="4">
    <location>
        <begin position="1"/>
        <end position="32"/>
    </location>
</feature>
<keyword evidence="1 4" id="KW-0732">Signal</keyword>
<evidence type="ECO:0000256" key="4">
    <source>
        <dbReference type="SAM" id="SignalP"/>
    </source>
</evidence>
<dbReference type="PROSITE" id="PS51173">
    <property type="entry name" value="CBM2"/>
    <property type="match status" value="1"/>
</dbReference>
<feature type="region of interest" description="Disordered" evidence="3">
    <location>
        <begin position="315"/>
        <end position="350"/>
    </location>
</feature>
<dbReference type="InterPro" id="IPR008965">
    <property type="entry name" value="CBM2/CBM3_carb-bd_dom_sf"/>
</dbReference>
<dbReference type="InterPro" id="IPR050955">
    <property type="entry name" value="Plant_Biomass_Hydrol_Est"/>
</dbReference>
<dbReference type="Pfam" id="PF00553">
    <property type="entry name" value="CBM_2"/>
    <property type="match status" value="1"/>
</dbReference>
<evidence type="ECO:0000256" key="2">
    <source>
        <dbReference type="ARBA" id="ARBA00022801"/>
    </source>
</evidence>
<evidence type="ECO:0000313" key="6">
    <source>
        <dbReference type="EMBL" id="WDZ82868.1"/>
    </source>
</evidence>
<dbReference type="SUPFAM" id="SSF49384">
    <property type="entry name" value="Carbohydrate-binding domain"/>
    <property type="match status" value="1"/>
</dbReference>
<evidence type="ECO:0000259" key="5">
    <source>
        <dbReference type="PROSITE" id="PS51173"/>
    </source>
</evidence>
<dbReference type="PROSITE" id="PS51318">
    <property type="entry name" value="TAT"/>
    <property type="match status" value="1"/>
</dbReference>
<feature type="chain" id="PRO_5046526689" evidence="4">
    <location>
        <begin position="33"/>
        <end position="456"/>
    </location>
</feature>
<proteinExistence type="predicted"/>
<dbReference type="InterPro" id="IPR029058">
    <property type="entry name" value="AB_hydrolase_fold"/>
</dbReference>
<dbReference type="Gene3D" id="2.60.40.290">
    <property type="match status" value="1"/>
</dbReference>
<dbReference type="RefSeq" id="WP_275029216.1">
    <property type="nucleotide sequence ID" value="NZ_CP118615.1"/>
</dbReference>
<dbReference type="SMART" id="SM00637">
    <property type="entry name" value="CBD_II"/>
    <property type="match status" value="1"/>
</dbReference>
<dbReference type="PANTHER" id="PTHR43037">
    <property type="entry name" value="UNNAMED PRODUCT-RELATED"/>
    <property type="match status" value="1"/>
</dbReference>
<dbReference type="InterPro" id="IPR006311">
    <property type="entry name" value="TAT_signal"/>
</dbReference>
<dbReference type="InterPro" id="IPR001919">
    <property type="entry name" value="CBD2"/>
</dbReference>
<dbReference type="EMBL" id="CP118615">
    <property type="protein sequence ID" value="WDZ82868.1"/>
    <property type="molecule type" value="Genomic_DNA"/>
</dbReference>
<dbReference type="PANTHER" id="PTHR43037:SF5">
    <property type="entry name" value="FERULOYL ESTERASE"/>
    <property type="match status" value="1"/>
</dbReference>
<evidence type="ECO:0000256" key="3">
    <source>
        <dbReference type="SAM" id="MobiDB-lite"/>
    </source>
</evidence>
<feature type="domain" description="CBM2" evidence="5">
    <location>
        <begin position="347"/>
        <end position="456"/>
    </location>
</feature>
<dbReference type="Gene3D" id="3.40.50.1820">
    <property type="entry name" value="alpha/beta hydrolase"/>
    <property type="match status" value="1"/>
</dbReference>
<accession>A0ABY7ZL92</accession>
<reference evidence="6 7" key="1">
    <citation type="submission" date="2023-02" db="EMBL/GenBank/DDBJ databases">
        <authorList>
            <person name="Mo P."/>
        </authorList>
    </citation>
    <scope>NUCLEOTIDE SEQUENCE [LARGE SCALE GENOMIC DNA]</scope>
    <source>
        <strain evidence="6 7">HUAS 3</strain>
    </source>
</reference>
<dbReference type="Pfam" id="PF10503">
    <property type="entry name" value="Esterase_PHB"/>
    <property type="match status" value="1"/>
</dbReference>
<dbReference type="SUPFAM" id="SSF53474">
    <property type="entry name" value="alpha/beta-Hydrolases"/>
    <property type="match status" value="2"/>
</dbReference>
<dbReference type="NCBIfam" id="TIGR01840">
    <property type="entry name" value="esterase_phb"/>
    <property type="match status" value="1"/>
</dbReference>
<organism evidence="6 7">
    <name type="scientific">Micromonospora cathayae</name>
    <dbReference type="NCBI Taxonomy" id="3028804"/>
    <lineage>
        <taxon>Bacteria</taxon>
        <taxon>Bacillati</taxon>
        <taxon>Actinomycetota</taxon>
        <taxon>Actinomycetes</taxon>
        <taxon>Micromonosporales</taxon>
        <taxon>Micromonosporaceae</taxon>
        <taxon>Micromonospora</taxon>
    </lineage>
</organism>
<keyword evidence="2" id="KW-0378">Hydrolase</keyword>
<dbReference type="Proteomes" id="UP001219605">
    <property type="component" value="Chromosome"/>
</dbReference>
<keyword evidence="7" id="KW-1185">Reference proteome</keyword>
<name>A0ABY7ZL92_9ACTN</name>
<evidence type="ECO:0000256" key="1">
    <source>
        <dbReference type="ARBA" id="ARBA00022729"/>
    </source>
</evidence>
<feature type="compositionally biased region" description="Pro residues" evidence="3">
    <location>
        <begin position="316"/>
        <end position="350"/>
    </location>
</feature>
<evidence type="ECO:0000313" key="7">
    <source>
        <dbReference type="Proteomes" id="UP001219605"/>
    </source>
</evidence>
<dbReference type="InterPro" id="IPR010126">
    <property type="entry name" value="Esterase_phb"/>
</dbReference>